<feature type="site" description="Transition state stabilizer" evidence="9">
    <location>
        <position position="115"/>
    </location>
</feature>
<keyword evidence="3 9" id="KW-0479">Metal-binding</keyword>
<dbReference type="PROSITE" id="PS51257">
    <property type="entry name" value="PROKAR_LIPOPROTEIN"/>
    <property type="match status" value="1"/>
</dbReference>
<keyword evidence="5 9" id="KW-0862">Zinc</keyword>
<dbReference type="GO" id="GO:0008237">
    <property type="term" value="F:metallopeptidase activity"/>
    <property type="evidence" value="ECO:0007669"/>
    <property type="project" value="UniProtKB-KW"/>
</dbReference>
<keyword evidence="4 9" id="KW-0378">Hydrolase</keyword>
<dbReference type="HAMAP" id="MF_01924">
    <property type="entry name" value="A_A_dipeptidase"/>
    <property type="match status" value="1"/>
</dbReference>
<keyword evidence="13" id="KW-1185">Reference proteome</keyword>
<dbReference type="SUPFAM" id="SSF55166">
    <property type="entry name" value="Hedgehog/DD-peptidase"/>
    <property type="match status" value="1"/>
</dbReference>
<feature type="binding site" evidence="9">
    <location>
        <position position="230"/>
    </location>
    <ligand>
        <name>Zn(2+)</name>
        <dbReference type="ChEBI" id="CHEBI:29105"/>
        <note>catalytic</note>
    </ligand>
</feature>
<evidence type="ECO:0000256" key="1">
    <source>
        <dbReference type="ARBA" id="ARBA00001362"/>
    </source>
</evidence>
<dbReference type="AlphaFoldDB" id="A0A1N6YBR4"/>
<dbReference type="OrthoDB" id="9801430at2"/>
<feature type="binding site" evidence="9">
    <location>
        <position position="166"/>
    </location>
    <ligand>
        <name>Zn(2+)</name>
        <dbReference type="ChEBI" id="CHEBI:29105"/>
        <note>catalytic</note>
    </ligand>
</feature>
<reference evidence="13" key="1">
    <citation type="submission" date="2017-01" db="EMBL/GenBank/DDBJ databases">
        <authorList>
            <person name="Varghese N."/>
            <person name="Submissions S."/>
        </authorList>
    </citation>
    <scope>NUCLEOTIDE SEQUENCE [LARGE SCALE GENOMIC DNA]</scope>
    <source>
        <strain evidence="13">UM1</strain>
    </source>
</reference>
<protein>
    <recommendedName>
        <fullName evidence="9 10">D-alanyl-D-alanine dipeptidase</fullName>
        <shortName evidence="9 10">D-Ala-D-Ala dipeptidase</shortName>
        <ecNumber evidence="9 10">3.4.13.22</ecNumber>
    </recommendedName>
</protein>
<dbReference type="EC" id="3.4.13.22" evidence="9 10"/>
<keyword evidence="11" id="KW-0732">Signal</keyword>
<evidence type="ECO:0000256" key="10">
    <source>
        <dbReference type="PIRNR" id="PIRNR026671"/>
    </source>
</evidence>
<evidence type="ECO:0000256" key="2">
    <source>
        <dbReference type="ARBA" id="ARBA00022670"/>
    </source>
</evidence>
<comment type="function">
    <text evidence="9 10">Catalyzes hydrolysis of the D-alanyl-D-alanine dipeptide.</text>
</comment>
<comment type="similarity">
    <text evidence="9 10">Belongs to the peptidase M15D family.</text>
</comment>
<evidence type="ECO:0000256" key="4">
    <source>
        <dbReference type="ARBA" id="ARBA00022801"/>
    </source>
</evidence>
<feature type="active site" description="Proton donor/acceptor" evidence="9">
    <location>
        <position position="227"/>
    </location>
</feature>
<dbReference type="GO" id="GO:0008270">
    <property type="term" value="F:zinc ion binding"/>
    <property type="evidence" value="ECO:0007669"/>
    <property type="project" value="UniProtKB-UniRule"/>
</dbReference>
<dbReference type="GO" id="GO:0071555">
    <property type="term" value="P:cell wall organization"/>
    <property type="evidence" value="ECO:0007669"/>
    <property type="project" value="UniProtKB-KW"/>
</dbReference>
<evidence type="ECO:0000256" key="8">
    <source>
        <dbReference type="ARBA" id="ARBA00023316"/>
    </source>
</evidence>
<evidence type="ECO:0000256" key="9">
    <source>
        <dbReference type="HAMAP-Rule" id="MF_01924"/>
    </source>
</evidence>
<evidence type="ECO:0000313" key="12">
    <source>
        <dbReference type="EMBL" id="SIR11951.1"/>
    </source>
</evidence>
<dbReference type="CDD" id="cd14817">
    <property type="entry name" value="D-Ala-D-Ala_dipeptidase_VanX"/>
    <property type="match status" value="1"/>
</dbReference>
<dbReference type="EMBL" id="FTLW01000006">
    <property type="protein sequence ID" value="SIR11951.1"/>
    <property type="molecule type" value="Genomic_DNA"/>
</dbReference>
<keyword evidence="7 9" id="KW-0482">Metalloprotease</keyword>
<sequence>MRFAKVYRMKPRMLVLPMLFVATLVCACASMQARDVTALLPAAARQAGLVDVRGFVPDAQLDIRYATTHNFVGARIDGYNAPRCWLHRPAAEALAKVAMDVRGQGLRLHIYDCYRPARAVAHFMRWANDLDDQRTKTEFYPRLEKSTLVPGYIAERSGHSRGATIDLTLSRCDANDVCVTLDMGTTYDLFDARANTDNADVTATQRANRDLLRDAMQGRGFANYPMEWWHFTFKPEPTPDTFFDIPLE</sequence>
<dbReference type="PANTHER" id="PTHR43126:SF1">
    <property type="entry name" value="D-ALANYL-D-ALANINE DIPEPTIDASE"/>
    <property type="match status" value="1"/>
</dbReference>
<comment type="catalytic activity">
    <reaction evidence="1 9 10">
        <text>D-alanyl-D-alanine + H2O = 2 D-alanine</text>
        <dbReference type="Rhea" id="RHEA:20661"/>
        <dbReference type="ChEBI" id="CHEBI:15377"/>
        <dbReference type="ChEBI" id="CHEBI:57416"/>
        <dbReference type="ChEBI" id="CHEBI:57822"/>
        <dbReference type="EC" id="3.4.13.22"/>
    </reaction>
</comment>
<dbReference type="Pfam" id="PF01427">
    <property type="entry name" value="Peptidase_M15"/>
    <property type="match status" value="1"/>
</dbReference>
<evidence type="ECO:0000256" key="11">
    <source>
        <dbReference type="SAM" id="SignalP"/>
    </source>
</evidence>
<dbReference type="PANTHER" id="PTHR43126">
    <property type="entry name" value="D-ALANYL-D-ALANINE DIPEPTIDASE"/>
    <property type="match status" value="1"/>
</dbReference>
<keyword evidence="2 9" id="KW-0645">Protease</keyword>
<gene>
    <name evidence="9" type="primary">ddpX</name>
    <name evidence="12" type="ORF">SAMN05421546_2449</name>
</gene>
<dbReference type="PIRSF" id="PIRSF026671">
    <property type="entry name" value="AA_dipeptidase"/>
    <property type="match status" value="1"/>
</dbReference>
<dbReference type="Proteomes" id="UP000241788">
    <property type="component" value="Unassembled WGS sequence"/>
</dbReference>
<evidence type="ECO:0000313" key="13">
    <source>
        <dbReference type="Proteomes" id="UP000241788"/>
    </source>
</evidence>
<dbReference type="GO" id="GO:0160237">
    <property type="term" value="F:D-Ala-D-Ala dipeptidase activity"/>
    <property type="evidence" value="ECO:0007669"/>
    <property type="project" value="UniProtKB-EC"/>
</dbReference>
<proteinExistence type="inferred from homology"/>
<dbReference type="STRING" id="1604334.SAMN05421546_2449"/>
<evidence type="ECO:0000256" key="6">
    <source>
        <dbReference type="ARBA" id="ARBA00022997"/>
    </source>
</evidence>
<evidence type="ECO:0000256" key="7">
    <source>
        <dbReference type="ARBA" id="ARBA00023049"/>
    </source>
</evidence>
<dbReference type="InterPro" id="IPR009045">
    <property type="entry name" value="Zn_M74/Hedgehog-like"/>
</dbReference>
<comment type="cofactor">
    <cofactor evidence="9">
        <name>Zn(2+)</name>
        <dbReference type="ChEBI" id="CHEBI:29105"/>
    </cofactor>
    <text evidence="9">Binds 1 zinc ion per subunit.</text>
</comment>
<name>A0A1N6YBR4_9GAMM</name>
<feature type="binding site" evidence="9">
    <location>
        <position position="159"/>
    </location>
    <ligand>
        <name>Zn(2+)</name>
        <dbReference type="ChEBI" id="CHEBI:29105"/>
        <note>catalytic</note>
    </ligand>
</feature>
<dbReference type="InterPro" id="IPR000755">
    <property type="entry name" value="A_A_dipeptidase"/>
</dbReference>
<evidence type="ECO:0000256" key="3">
    <source>
        <dbReference type="ARBA" id="ARBA00022723"/>
    </source>
</evidence>
<dbReference type="GO" id="GO:0006508">
    <property type="term" value="P:proteolysis"/>
    <property type="evidence" value="ECO:0007669"/>
    <property type="project" value="UniProtKB-KW"/>
</dbReference>
<organism evidence="12 13">
    <name type="scientific">Solilutibacter tolerans</name>
    <dbReference type="NCBI Taxonomy" id="1604334"/>
    <lineage>
        <taxon>Bacteria</taxon>
        <taxon>Pseudomonadati</taxon>
        <taxon>Pseudomonadota</taxon>
        <taxon>Gammaproteobacteria</taxon>
        <taxon>Lysobacterales</taxon>
        <taxon>Lysobacteraceae</taxon>
        <taxon>Solilutibacter</taxon>
    </lineage>
</organism>
<dbReference type="Gene3D" id="3.30.1380.10">
    <property type="match status" value="1"/>
</dbReference>
<feature type="chain" id="PRO_5012094196" description="D-alanyl-D-alanine dipeptidase" evidence="11">
    <location>
        <begin position="34"/>
        <end position="248"/>
    </location>
</feature>
<keyword evidence="6 9" id="KW-0224">Dipeptidase</keyword>
<accession>A0A1N6YBR4</accession>
<feature type="signal peptide" evidence="11">
    <location>
        <begin position="1"/>
        <end position="33"/>
    </location>
</feature>
<evidence type="ECO:0000256" key="5">
    <source>
        <dbReference type="ARBA" id="ARBA00022833"/>
    </source>
</evidence>
<keyword evidence="8 10" id="KW-0961">Cell wall biogenesis/degradation</keyword>